<dbReference type="OrthoDB" id="2691730at2"/>
<keyword evidence="2" id="KW-1133">Transmembrane helix</keyword>
<feature type="region of interest" description="Disordered" evidence="1">
    <location>
        <begin position="74"/>
        <end position="95"/>
    </location>
</feature>
<evidence type="ECO:0000256" key="2">
    <source>
        <dbReference type="SAM" id="Phobius"/>
    </source>
</evidence>
<dbReference type="EMBL" id="BJYE01000025">
    <property type="protein sequence ID" value="GEN57391.1"/>
    <property type="molecule type" value="Genomic_DNA"/>
</dbReference>
<feature type="compositionally biased region" description="Acidic residues" evidence="1">
    <location>
        <begin position="76"/>
        <end position="91"/>
    </location>
</feature>
<dbReference type="STRING" id="442899.SAMN05720591_10760"/>
<keyword evidence="2" id="KW-0472">Membrane</keyword>
<dbReference type="RefSeq" id="WP_089800757.1">
    <property type="nucleotide sequence ID" value="NZ_BJYE01000025.1"/>
</dbReference>
<evidence type="ECO:0008006" key="5">
    <source>
        <dbReference type="Google" id="ProtNLM"/>
    </source>
</evidence>
<proteinExistence type="predicted"/>
<gene>
    <name evidence="3" type="ORF">HAL01_18550</name>
</gene>
<sequence length="169" mass="19005">MKHTLRAFALGILITTLIIGGYFVFIETDNITDIAETDMISSLNHKGYHVFTNEELSHYIDTQINLSLANHTANEDTTEENIDDNDADDPQTEQHVNGDTSSFILTIEPGMTVSEVSNYLIIANLIESREQFVNYLSENGYATNIQVGSFELHRDMSMEEVVNVIATKR</sequence>
<comment type="caution">
    <text evidence="3">The sequence shown here is derived from an EMBL/GenBank/DDBJ whole genome shotgun (WGS) entry which is preliminary data.</text>
</comment>
<evidence type="ECO:0000256" key="1">
    <source>
        <dbReference type="SAM" id="MobiDB-lite"/>
    </source>
</evidence>
<evidence type="ECO:0000313" key="4">
    <source>
        <dbReference type="Proteomes" id="UP000321400"/>
    </source>
</evidence>
<reference evidence="3 4" key="1">
    <citation type="submission" date="2019-07" db="EMBL/GenBank/DDBJ databases">
        <title>Whole genome shotgun sequence of Halolactibacillus alkaliphilus NBRC 103919.</title>
        <authorList>
            <person name="Hosoyama A."/>
            <person name="Uohara A."/>
            <person name="Ohji S."/>
            <person name="Ichikawa N."/>
        </authorList>
    </citation>
    <scope>NUCLEOTIDE SEQUENCE [LARGE SCALE GENOMIC DNA]</scope>
    <source>
        <strain evidence="3 4">NBRC 103919</strain>
    </source>
</reference>
<evidence type="ECO:0000313" key="3">
    <source>
        <dbReference type="EMBL" id="GEN57391.1"/>
    </source>
</evidence>
<protein>
    <recommendedName>
        <fullName evidence="5">Aminodeoxychorismate lyase</fullName>
    </recommendedName>
</protein>
<dbReference type="AlphaFoldDB" id="A0A511X391"/>
<name>A0A511X391_9BACI</name>
<accession>A0A511X391</accession>
<organism evidence="3 4">
    <name type="scientific">Halolactibacillus alkaliphilus</name>
    <dbReference type="NCBI Taxonomy" id="442899"/>
    <lineage>
        <taxon>Bacteria</taxon>
        <taxon>Bacillati</taxon>
        <taxon>Bacillota</taxon>
        <taxon>Bacilli</taxon>
        <taxon>Bacillales</taxon>
        <taxon>Bacillaceae</taxon>
        <taxon>Halolactibacillus</taxon>
    </lineage>
</organism>
<dbReference type="Gene3D" id="3.30.1490.480">
    <property type="entry name" value="Endolytic murein transglycosylase"/>
    <property type="match status" value="1"/>
</dbReference>
<keyword evidence="4" id="KW-1185">Reference proteome</keyword>
<dbReference type="Proteomes" id="UP000321400">
    <property type="component" value="Unassembled WGS sequence"/>
</dbReference>
<keyword evidence="2" id="KW-0812">Transmembrane</keyword>
<feature type="transmembrane region" description="Helical" evidence="2">
    <location>
        <begin position="7"/>
        <end position="25"/>
    </location>
</feature>